<accession>A0A4Y5JUJ0</accession>
<dbReference type="EMBL" id="MK797984">
    <property type="protein sequence ID" value="QCG76110.1"/>
    <property type="molecule type" value="Genomic_DNA"/>
</dbReference>
<proteinExistence type="predicted"/>
<protein>
    <submittedName>
        <fullName evidence="1">Uncharacterized protein</fullName>
    </submittedName>
</protein>
<gene>
    <name evidence="1" type="ORF">EST35_0229</name>
</gene>
<dbReference type="Proteomes" id="UP000316733">
    <property type="component" value="Segment"/>
</dbReference>
<organism evidence="1 2">
    <name type="scientific">Pseudomonas phage vB_PaeM_PA5oct</name>
    <dbReference type="NCBI Taxonomy" id="2163605"/>
    <lineage>
        <taxon>Viruses</taxon>
        <taxon>Duplodnaviria</taxon>
        <taxon>Heunggongvirae</taxon>
        <taxon>Uroviricota</taxon>
        <taxon>Caudoviricetes</taxon>
        <taxon>Arenbergviridae</taxon>
        <taxon>Wroclawvirus</taxon>
        <taxon>Wroclawvirus PA5oct</taxon>
    </lineage>
</organism>
<sequence>MAHLSKTQLLKRNNWDIFLNKIENREYFTLVNGSKIKLGYKSTVANSKFVKFLRSSGLEKSLESLKDGNKIVFPSGSDTVALSEILKSSEFGGKPGSKQLLERQEHSFVSIINNETSSCPVTINANLKIENVTNAYKYSGRNSLGKEPYTDVVLNTVNGACYNISMKGVTSPSIAGGGLAGINVIAPGFMNEPLQCAIEYFKNKGYKQGHEFSKNDPADVFYKIPVSVATKIVKGTKEMGGPIDYLYIGPMDVKYTVTDDVITFNGKFLTVSDLINSEELYIRIRRRSNDQTLTYIDVDTFGYPSLFTSRSEPNRRIEVYKKSQMPRNATIINKGLQCD</sequence>
<keyword evidence="2" id="KW-1185">Reference proteome</keyword>
<reference evidence="2" key="1">
    <citation type="journal article" date="2020" name="bioRxiv">
        <title>Integrative omics analysis of Pseudomonas aeruginosa virus PA5oct highlights the molecular complexity of jumbo phages.</title>
        <authorList>
            <person name="Lood C."/>
            <person name="Danis-Wlodarczyk K."/>
            <person name="Blasdel B.G."/>
            <person name="Jang H.B."/>
            <person name="Vandenheuvel D."/>
            <person name="Briers Y."/>
            <person name="Noben J.-P."/>
            <person name="van Noort V."/>
            <person name="Drulis-Kawa Z."/>
            <person name="Lavigne R."/>
        </authorList>
    </citation>
    <scope>NUCLEOTIDE SEQUENCE [LARGE SCALE GENOMIC DNA]</scope>
</reference>
<name>A0A4Y5JUJ0_9CAUD</name>
<evidence type="ECO:0000313" key="1">
    <source>
        <dbReference type="EMBL" id="QCG76110.1"/>
    </source>
</evidence>
<evidence type="ECO:0000313" key="2">
    <source>
        <dbReference type="Proteomes" id="UP000316733"/>
    </source>
</evidence>